<dbReference type="EMBL" id="BGZK01002903">
    <property type="protein sequence ID" value="GBP97245.1"/>
    <property type="molecule type" value="Genomic_DNA"/>
</dbReference>
<comment type="caution">
    <text evidence="1">The sequence shown here is derived from an EMBL/GenBank/DDBJ whole genome shotgun (WGS) entry which is preliminary data.</text>
</comment>
<protein>
    <submittedName>
        <fullName evidence="1">Uncharacterized protein</fullName>
    </submittedName>
</protein>
<evidence type="ECO:0000313" key="1">
    <source>
        <dbReference type="EMBL" id="GBP97245.1"/>
    </source>
</evidence>
<dbReference type="Proteomes" id="UP000299102">
    <property type="component" value="Unassembled WGS sequence"/>
</dbReference>
<evidence type="ECO:0000313" key="2">
    <source>
        <dbReference type="Proteomes" id="UP000299102"/>
    </source>
</evidence>
<sequence length="193" mass="21491">MSQTSSHPLLSCQRAQFTGPLSTLPKRITKYIHTSFYRRRLKPTAAFFLDVAKALDKAHRPSTLDSHLQSPNTGTSRAIPAVPSDDLSQNPCLFEVPLGNRSKSFCDLSATLAARNASGYALKAFVLIVRTAVVKVEPDTENSLMSFSKFAWAVFSRVSNVEKHRVELSRLGKKYGFVDVRPDVRSVGYVSRW</sequence>
<accession>A0A4C2AE22</accession>
<gene>
    <name evidence="1" type="ORF">EVAR_69593_1</name>
</gene>
<proteinExistence type="predicted"/>
<dbReference type="AlphaFoldDB" id="A0A4C2AE22"/>
<name>A0A4C2AE22_EUMVA</name>
<reference evidence="1 2" key="1">
    <citation type="journal article" date="2019" name="Commun. Biol.">
        <title>The bagworm genome reveals a unique fibroin gene that provides high tensile strength.</title>
        <authorList>
            <person name="Kono N."/>
            <person name="Nakamura H."/>
            <person name="Ohtoshi R."/>
            <person name="Tomita M."/>
            <person name="Numata K."/>
            <person name="Arakawa K."/>
        </authorList>
    </citation>
    <scope>NUCLEOTIDE SEQUENCE [LARGE SCALE GENOMIC DNA]</scope>
</reference>
<organism evidence="1 2">
    <name type="scientific">Eumeta variegata</name>
    <name type="common">Bagworm moth</name>
    <name type="synonym">Eumeta japonica</name>
    <dbReference type="NCBI Taxonomy" id="151549"/>
    <lineage>
        <taxon>Eukaryota</taxon>
        <taxon>Metazoa</taxon>
        <taxon>Ecdysozoa</taxon>
        <taxon>Arthropoda</taxon>
        <taxon>Hexapoda</taxon>
        <taxon>Insecta</taxon>
        <taxon>Pterygota</taxon>
        <taxon>Neoptera</taxon>
        <taxon>Endopterygota</taxon>
        <taxon>Lepidoptera</taxon>
        <taxon>Glossata</taxon>
        <taxon>Ditrysia</taxon>
        <taxon>Tineoidea</taxon>
        <taxon>Psychidae</taxon>
        <taxon>Oiketicinae</taxon>
        <taxon>Eumeta</taxon>
    </lineage>
</organism>
<keyword evidence="2" id="KW-1185">Reference proteome</keyword>